<organism evidence="2 3">
    <name type="scientific">Chimaeribacter coloradensis</name>
    <dbReference type="NCBI Taxonomy" id="2060068"/>
    <lineage>
        <taxon>Bacteria</taxon>
        <taxon>Pseudomonadati</taxon>
        <taxon>Pseudomonadota</taxon>
        <taxon>Gammaproteobacteria</taxon>
        <taxon>Enterobacterales</taxon>
        <taxon>Yersiniaceae</taxon>
        <taxon>Chimaeribacter</taxon>
    </lineage>
</organism>
<keyword evidence="3" id="KW-1185">Reference proteome</keyword>
<dbReference type="Pfam" id="PF11726">
    <property type="entry name" value="YagK_YfjJ_C"/>
    <property type="match status" value="1"/>
</dbReference>
<dbReference type="Proteomes" id="UP000234503">
    <property type="component" value="Unassembled WGS sequence"/>
</dbReference>
<reference evidence="2 3" key="1">
    <citation type="submission" date="2017-12" db="EMBL/GenBank/DDBJ databases">
        <title>Characterization of six clinical isolates of Enterochimera gen. nov., a novel genus of the Yersiniaciae family and the three species Enterochimera arupensis sp. nov., Enterochimera coloradensis sp. nov, and Enterochimera californica sp. nov.</title>
        <authorList>
            <person name="Rossi A."/>
            <person name="Fisher M."/>
        </authorList>
    </citation>
    <scope>NUCLEOTIDE SEQUENCE [LARGE SCALE GENOMIC DNA]</scope>
    <source>
        <strain evidence="3">2016-Iso4</strain>
    </source>
</reference>
<comment type="caution">
    <text evidence="2">The sequence shown here is derived from an EMBL/GenBank/DDBJ whole genome shotgun (WGS) entry which is preliminary data.</text>
</comment>
<evidence type="ECO:0000313" key="3">
    <source>
        <dbReference type="Proteomes" id="UP000234503"/>
    </source>
</evidence>
<dbReference type="EMBL" id="PJZH01000010">
    <property type="protein sequence ID" value="PLR34768.1"/>
    <property type="molecule type" value="Genomic_DNA"/>
</dbReference>
<evidence type="ECO:0000313" key="2">
    <source>
        <dbReference type="EMBL" id="PLR34768.1"/>
    </source>
</evidence>
<dbReference type="AlphaFoldDB" id="A0A2N5E2I1"/>
<dbReference type="OrthoDB" id="5701642at2"/>
<sequence length="223" mass="26085">MYCNIKDLVPKTIQYKYIKSHGPLNKYQLKRIEQTIDKTLDEYPRVLAVRVELHMPVRRPLCDMLLADDYARTDAAAISRFNASLNAKIKHYELKQKKAGKRVRDTSSRIVWAREFCPTNNKKHYHVLLMLNRDAFNSLGSYEGNNGTLLRLIREAWMSAVNFIYPKNRELVKMPDNPCYYINAKDGKQSKAYRELIFRSSYLAKEKSKCFTDGERNFGCSIK</sequence>
<proteinExistence type="predicted"/>
<gene>
    <name evidence="2" type="ORF">CYR32_11430</name>
</gene>
<dbReference type="RefSeq" id="WP_101824525.1">
    <property type="nucleotide sequence ID" value="NZ_PJZH01000010.1"/>
</dbReference>
<dbReference type="InterPro" id="IPR057271">
    <property type="entry name" value="YagK_YfjJ_C"/>
</dbReference>
<evidence type="ECO:0000259" key="1">
    <source>
        <dbReference type="Pfam" id="PF11726"/>
    </source>
</evidence>
<name>A0A2N5E2I1_9GAMM</name>
<feature type="domain" description="YagK/YfjJ C-terminal" evidence="1">
    <location>
        <begin position="40"/>
        <end position="221"/>
    </location>
</feature>
<protein>
    <submittedName>
        <fullName evidence="2">Inovirus Gp2 family protein</fullName>
    </submittedName>
</protein>
<accession>A0A2N5E2I1</accession>